<gene>
    <name evidence="3" type="ORF">MRN67_14470</name>
</gene>
<dbReference type="InterPro" id="IPR029052">
    <property type="entry name" value="Metallo-depent_PP-like"/>
</dbReference>
<accession>A0AAU6VMK3</accession>
<dbReference type="InterPro" id="IPR019079">
    <property type="entry name" value="Capsule_synth_CapA"/>
</dbReference>
<evidence type="ECO:0000256" key="1">
    <source>
        <dbReference type="ARBA" id="ARBA00005662"/>
    </source>
</evidence>
<comment type="similarity">
    <text evidence="1">Belongs to the CapA family.</text>
</comment>
<feature type="domain" description="Capsule synthesis protein CapA" evidence="2">
    <location>
        <begin position="1"/>
        <end position="227"/>
    </location>
</feature>
<name>A0AAU6VMK3_UNCXX</name>
<proteinExistence type="inferred from homology"/>
<dbReference type="AlphaFoldDB" id="A0AAU6VMK3"/>
<evidence type="ECO:0000313" key="3">
    <source>
        <dbReference type="EMBL" id="XAG87474.1"/>
    </source>
</evidence>
<dbReference type="EMBL" id="CP095355">
    <property type="protein sequence ID" value="XAG87474.1"/>
    <property type="molecule type" value="Genomic_DNA"/>
</dbReference>
<dbReference type="PANTHER" id="PTHR33393">
    <property type="entry name" value="POLYGLUTAMINE SYNTHESIS ACCESSORY PROTEIN RV0574C-RELATED"/>
    <property type="match status" value="1"/>
</dbReference>
<dbReference type="SUPFAM" id="SSF56300">
    <property type="entry name" value="Metallo-dependent phosphatases"/>
    <property type="match status" value="1"/>
</dbReference>
<protein>
    <submittedName>
        <fullName evidence="3">CapA family protein</fullName>
    </submittedName>
</protein>
<evidence type="ECO:0000259" key="2">
    <source>
        <dbReference type="SMART" id="SM00854"/>
    </source>
</evidence>
<dbReference type="InterPro" id="IPR052169">
    <property type="entry name" value="CW_Biosynth-Accessory"/>
</dbReference>
<sequence length="349" mass="39566">MLFLGDVAHPFSEKPKWPEQLKVGNPVVVNLEGPIPTKGCTPALHEGILFNHSSVLEELEECNVVAVCLANNHITDIAGGVDSTLSYLSSKEILGFGAVVSKALDVVPKPVTYGGFEYVFLGFGWEVIQCKGYGNKKEGVVPFNKSSVITKVCEARSLYPNAKIICNFHWNYELELYPQPAHRELAMLAVDNGADLIIGHHPHIVGGIELYKNVPIVYSLGNWWLPQGVFFDGKIKYPEESYQQLAFEFRLDGNHQCHWYNYHPEMHDLNYEFVENLANSQRVEALTPFSGMNSQEYYAWFKVNRKKSKALPIYKSIDSVITNKFKDLWVQIRHPLMISAKAMISLFRR</sequence>
<dbReference type="SMART" id="SM00854">
    <property type="entry name" value="PGA_cap"/>
    <property type="match status" value="1"/>
</dbReference>
<dbReference type="Pfam" id="PF09587">
    <property type="entry name" value="PGA_cap"/>
    <property type="match status" value="1"/>
</dbReference>
<reference evidence="3" key="1">
    <citation type="submission" date="2022-03" db="EMBL/GenBank/DDBJ databases">
        <title>Sea Food Isolates.</title>
        <authorList>
            <person name="Li c."/>
        </authorList>
    </citation>
    <scope>NUCLEOTIDE SEQUENCE</scope>
    <source>
        <strain evidence="3">19CA01SA08</strain>
    </source>
</reference>
<dbReference type="PANTHER" id="PTHR33393:SF13">
    <property type="entry name" value="PGA BIOSYNTHESIS PROTEIN CAPA"/>
    <property type="match status" value="1"/>
</dbReference>
<organism evidence="3">
    <name type="scientific">bacterium 19CA01SA08</name>
    <dbReference type="NCBI Taxonomy" id="2920574"/>
    <lineage>
        <taxon>Bacteria</taxon>
    </lineage>
</organism>